<comment type="caution">
    <text evidence="4">The sequence shown here is derived from an EMBL/GenBank/DDBJ whole genome shotgun (WGS) entry which is preliminary data.</text>
</comment>
<gene>
    <name evidence="4" type="ORF">C4541_11425</name>
</gene>
<proteinExistence type="predicted"/>
<dbReference type="AlphaFoldDB" id="A0A3A4R1Z2"/>
<keyword evidence="2 3" id="KW-0802">TPR repeat</keyword>
<organism evidence="4 5">
    <name type="scientific">Candidatus Auribacter fodinae</name>
    <dbReference type="NCBI Taxonomy" id="2093366"/>
    <lineage>
        <taxon>Bacteria</taxon>
        <taxon>Pseudomonadati</taxon>
        <taxon>Candidatus Auribacterota</taxon>
        <taxon>Candidatus Auribacteria</taxon>
        <taxon>Candidatus Auribacterales</taxon>
        <taxon>Candidatus Auribacteraceae</taxon>
        <taxon>Candidatus Auribacter</taxon>
    </lineage>
</organism>
<dbReference type="Pfam" id="PF13181">
    <property type="entry name" value="TPR_8"/>
    <property type="match status" value="1"/>
</dbReference>
<accession>A0A3A4R1Z2</accession>
<evidence type="ECO:0000313" key="5">
    <source>
        <dbReference type="Proteomes" id="UP000266426"/>
    </source>
</evidence>
<sequence>MLYLLYLIRIVCLHHMEETIVINTTGWSTSSLKSGALAYCLTYLPASLIMRPFFSHLHHASLLKGNDEEQCHKGLRFLEKNDLKRAVKEFDNVLIINPENIFAWQCKAYALLRLDTPQEALHALIKAAELNPSDERVWQSVGQLLFQLGLYRDSLTAFDRVTAENPCNTDAWFFKAMVHSRQHNVQFALDSLYKALEYASPLFREIYRITSNLDENMRPLVPDHHQKKVFGTPLFSLKSNISGLASALEAWFAHSTLPLADDRIVQFLSACENALDNQPSDARLWMYKGMALIELQKTYEALYSFDYAINLDPSIADEWYWFKRAQIFAMLENRKKALSYLDEAIKLNPFLRECARHTPAFNDMLNSTAFKSTVA</sequence>
<dbReference type="InterPro" id="IPR011990">
    <property type="entry name" value="TPR-like_helical_dom_sf"/>
</dbReference>
<dbReference type="PANTHER" id="PTHR44943">
    <property type="entry name" value="CELLULOSE SYNTHASE OPERON PROTEIN C"/>
    <property type="match status" value="1"/>
</dbReference>
<feature type="repeat" description="TPR" evidence="3">
    <location>
        <begin position="67"/>
        <end position="100"/>
    </location>
</feature>
<feature type="repeat" description="TPR" evidence="3">
    <location>
        <begin position="282"/>
        <end position="315"/>
    </location>
</feature>
<feature type="repeat" description="TPR" evidence="3">
    <location>
        <begin position="135"/>
        <end position="168"/>
    </location>
</feature>
<dbReference type="Pfam" id="PF13432">
    <property type="entry name" value="TPR_16"/>
    <property type="match status" value="1"/>
</dbReference>
<evidence type="ECO:0000256" key="2">
    <source>
        <dbReference type="ARBA" id="ARBA00022803"/>
    </source>
</evidence>
<feature type="repeat" description="TPR" evidence="3">
    <location>
        <begin position="318"/>
        <end position="351"/>
    </location>
</feature>
<evidence type="ECO:0000256" key="1">
    <source>
        <dbReference type="ARBA" id="ARBA00022737"/>
    </source>
</evidence>
<keyword evidence="1" id="KW-0677">Repeat</keyword>
<reference evidence="4 5" key="1">
    <citation type="journal article" date="2017" name="ISME J.">
        <title>Energy and carbon metabolisms in a deep terrestrial subsurface fluid microbial community.</title>
        <authorList>
            <person name="Momper L."/>
            <person name="Jungbluth S.P."/>
            <person name="Lee M.D."/>
            <person name="Amend J.P."/>
        </authorList>
    </citation>
    <scope>NUCLEOTIDE SEQUENCE [LARGE SCALE GENOMIC DNA]</scope>
    <source>
        <strain evidence="4">SURF_26</strain>
    </source>
</reference>
<dbReference type="SMART" id="SM00028">
    <property type="entry name" value="TPR"/>
    <property type="match status" value="6"/>
</dbReference>
<dbReference type="PANTHER" id="PTHR44943:SF8">
    <property type="entry name" value="TPR REPEAT-CONTAINING PROTEIN MJ0263"/>
    <property type="match status" value="1"/>
</dbReference>
<name>A0A3A4R1Z2_9BACT</name>
<dbReference type="InterPro" id="IPR051685">
    <property type="entry name" value="Ycf3/AcsC/BcsC/TPR_MFPF"/>
</dbReference>
<dbReference type="InterPro" id="IPR019734">
    <property type="entry name" value="TPR_rpt"/>
</dbReference>
<evidence type="ECO:0000256" key="3">
    <source>
        <dbReference type="PROSITE-ProRule" id="PRU00339"/>
    </source>
</evidence>
<protein>
    <submittedName>
        <fullName evidence="4">Uncharacterized protein</fullName>
    </submittedName>
</protein>
<dbReference type="PROSITE" id="PS50005">
    <property type="entry name" value="TPR"/>
    <property type="match status" value="4"/>
</dbReference>
<dbReference type="EMBL" id="QZJZ01000090">
    <property type="protein sequence ID" value="RJP56817.1"/>
    <property type="molecule type" value="Genomic_DNA"/>
</dbReference>
<dbReference type="NCBIfam" id="NF047558">
    <property type="entry name" value="TPR_END_plus"/>
    <property type="match status" value="1"/>
</dbReference>
<dbReference type="SUPFAM" id="SSF48439">
    <property type="entry name" value="Protein prenylyltransferase"/>
    <property type="match status" value="1"/>
</dbReference>
<evidence type="ECO:0000313" key="4">
    <source>
        <dbReference type="EMBL" id="RJP56817.1"/>
    </source>
</evidence>
<dbReference type="Gene3D" id="1.25.40.10">
    <property type="entry name" value="Tetratricopeptide repeat domain"/>
    <property type="match status" value="2"/>
</dbReference>
<dbReference type="Proteomes" id="UP000266426">
    <property type="component" value="Unassembled WGS sequence"/>
</dbReference>